<sequence>MLGTGCDAVFCVPSERGPTRRRVVSFLSGCGGGGDAANAAVGMAEGGGGEVSSKIFGPRDGLADFYPLP</sequence>
<protein>
    <submittedName>
        <fullName evidence="1">Uncharacterized protein</fullName>
    </submittedName>
</protein>
<proteinExistence type="predicted"/>
<dbReference type="EMBL" id="JAINDJ010000005">
    <property type="protein sequence ID" value="KAG9446832.1"/>
    <property type="molecule type" value="Genomic_DNA"/>
</dbReference>
<keyword evidence="2" id="KW-1185">Reference proteome</keyword>
<organism evidence="1 2">
    <name type="scientific">Aristolochia fimbriata</name>
    <name type="common">White veined hardy Dutchman's pipe vine</name>
    <dbReference type="NCBI Taxonomy" id="158543"/>
    <lineage>
        <taxon>Eukaryota</taxon>
        <taxon>Viridiplantae</taxon>
        <taxon>Streptophyta</taxon>
        <taxon>Embryophyta</taxon>
        <taxon>Tracheophyta</taxon>
        <taxon>Spermatophyta</taxon>
        <taxon>Magnoliopsida</taxon>
        <taxon>Magnoliidae</taxon>
        <taxon>Piperales</taxon>
        <taxon>Aristolochiaceae</taxon>
        <taxon>Aristolochia</taxon>
    </lineage>
</organism>
<gene>
    <name evidence="1" type="ORF">H6P81_012960</name>
</gene>
<dbReference type="AlphaFoldDB" id="A0AAV7EGX4"/>
<comment type="caution">
    <text evidence="1">The sequence shown here is derived from an EMBL/GenBank/DDBJ whole genome shotgun (WGS) entry which is preliminary data.</text>
</comment>
<evidence type="ECO:0000313" key="2">
    <source>
        <dbReference type="Proteomes" id="UP000825729"/>
    </source>
</evidence>
<name>A0AAV7EGX4_ARIFI</name>
<accession>A0AAV7EGX4</accession>
<evidence type="ECO:0000313" key="1">
    <source>
        <dbReference type="EMBL" id="KAG9446832.1"/>
    </source>
</evidence>
<dbReference type="Proteomes" id="UP000825729">
    <property type="component" value="Unassembled WGS sequence"/>
</dbReference>
<reference evidence="1 2" key="1">
    <citation type="submission" date="2021-07" db="EMBL/GenBank/DDBJ databases">
        <title>The Aristolochia fimbriata genome: insights into angiosperm evolution, floral development and chemical biosynthesis.</title>
        <authorList>
            <person name="Jiao Y."/>
        </authorList>
    </citation>
    <scope>NUCLEOTIDE SEQUENCE [LARGE SCALE GENOMIC DNA]</scope>
    <source>
        <strain evidence="1">IBCAS-2021</strain>
        <tissue evidence="1">Leaf</tissue>
    </source>
</reference>